<evidence type="ECO:0000313" key="3">
    <source>
        <dbReference type="EMBL" id="TNV81676.1"/>
    </source>
</evidence>
<feature type="compositionally biased region" description="Acidic residues" evidence="1">
    <location>
        <begin position="133"/>
        <end position="148"/>
    </location>
</feature>
<dbReference type="Proteomes" id="UP000785679">
    <property type="component" value="Unassembled WGS sequence"/>
</dbReference>
<keyword evidence="4" id="KW-1185">Reference proteome</keyword>
<gene>
    <name evidence="3" type="ORF">FGO68_gene2454</name>
</gene>
<sequence>MSHQAQLHKTRAEIEELKEFRKFHRANCCVYFLHLGLLSLLFLLFVAWQVQTYRSTAAIAPSQAIDDSQLVFDPETQEYINPNGNSTTANWREMSMGVVLRDFIRSAFGMSIDDQYTPQGGFAAGQKQRNTEDEWDYTELEDEEDETELDKRESILEEESHGLGL</sequence>
<evidence type="ECO:0000313" key="4">
    <source>
        <dbReference type="Proteomes" id="UP000785679"/>
    </source>
</evidence>
<keyword evidence="2" id="KW-0472">Membrane</keyword>
<evidence type="ECO:0000256" key="2">
    <source>
        <dbReference type="SAM" id="Phobius"/>
    </source>
</evidence>
<evidence type="ECO:0000256" key="1">
    <source>
        <dbReference type="SAM" id="MobiDB-lite"/>
    </source>
</evidence>
<name>A0A8J8NTV8_HALGN</name>
<protein>
    <submittedName>
        <fullName evidence="3">Uncharacterized protein</fullName>
    </submittedName>
</protein>
<accession>A0A8J8NTV8</accession>
<organism evidence="3 4">
    <name type="scientific">Halteria grandinella</name>
    <dbReference type="NCBI Taxonomy" id="5974"/>
    <lineage>
        <taxon>Eukaryota</taxon>
        <taxon>Sar</taxon>
        <taxon>Alveolata</taxon>
        <taxon>Ciliophora</taxon>
        <taxon>Intramacronucleata</taxon>
        <taxon>Spirotrichea</taxon>
        <taxon>Stichotrichia</taxon>
        <taxon>Sporadotrichida</taxon>
        <taxon>Halteriidae</taxon>
        <taxon>Halteria</taxon>
    </lineage>
</organism>
<feature type="compositionally biased region" description="Basic and acidic residues" evidence="1">
    <location>
        <begin position="149"/>
        <end position="165"/>
    </location>
</feature>
<keyword evidence="2" id="KW-1133">Transmembrane helix</keyword>
<proteinExistence type="predicted"/>
<comment type="caution">
    <text evidence="3">The sequence shown here is derived from an EMBL/GenBank/DDBJ whole genome shotgun (WGS) entry which is preliminary data.</text>
</comment>
<feature type="region of interest" description="Disordered" evidence="1">
    <location>
        <begin position="119"/>
        <end position="165"/>
    </location>
</feature>
<dbReference type="AlphaFoldDB" id="A0A8J8NTV8"/>
<keyword evidence="2" id="KW-0812">Transmembrane</keyword>
<reference evidence="3" key="1">
    <citation type="submission" date="2019-06" db="EMBL/GenBank/DDBJ databases">
        <authorList>
            <person name="Zheng W."/>
        </authorList>
    </citation>
    <scope>NUCLEOTIDE SEQUENCE</scope>
    <source>
        <strain evidence="3">QDHG01</strain>
    </source>
</reference>
<feature type="transmembrane region" description="Helical" evidence="2">
    <location>
        <begin position="28"/>
        <end position="48"/>
    </location>
</feature>
<dbReference type="EMBL" id="RRYP01005852">
    <property type="protein sequence ID" value="TNV81676.1"/>
    <property type="molecule type" value="Genomic_DNA"/>
</dbReference>